<organism evidence="4 5">
    <name type="scientific">Ziziphus jujuba</name>
    <name type="common">Chinese jujube</name>
    <name type="synonym">Ziziphus sativa</name>
    <dbReference type="NCBI Taxonomy" id="326968"/>
    <lineage>
        <taxon>Eukaryota</taxon>
        <taxon>Viridiplantae</taxon>
        <taxon>Streptophyta</taxon>
        <taxon>Embryophyta</taxon>
        <taxon>Tracheophyta</taxon>
        <taxon>Spermatophyta</taxon>
        <taxon>Magnoliopsida</taxon>
        <taxon>eudicotyledons</taxon>
        <taxon>Gunneridae</taxon>
        <taxon>Pentapetalae</taxon>
        <taxon>rosids</taxon>
        <taxon>fabids</taxon>
        <taxon>Rosales</taxon>
        <taxon>Rhamnaceae</taxon>
        <taxon>Paliureae</taxon>
        <taxon>Ziziphus</taxon>
    </lineage>
</organism>
<dbReference type="KEGG" id="zju:107433295"/>
<dbReference type="SUPFAM" id="SSF81383">
    <property type="entry name" value="F-box domain"/>
    <property type="match status" value="1"/>
</dbReference>
<dbReference type="InterPro" id="IPR017451">
    <property type="entry name" value="F-box-assoc_interact_dom"/>
</dbReference>
<dbReference type="PANTHER" id="PTHR31111">
    <property type="entry name" value="BNAA05G37150D PROTEIN-RELATED"/>
    <property type="match status" value="1"/>
</dbReference>
<dbReference type="GeneID" id="107433295"/>
<dbReference type="InterPro" id="IPR001810">
    <property type="entry name" value="F-box_dom"/>
</dbReference>
<evidence type="ECO:0000313" key="4">
    <source>
        <dbReference type="Proteomes" id="UP001652623"/>
    </source>
</evidence>
<dbReference type="InterPro" id="IPR006527">
    <property type="entry name" value="F-box-assoc_dom_typ1"/>
</dbReference>
<dbReference type="Proteomes" id="UP001652623">
    <property type="component" value="Chromosome 11"/>
</dbReference>
<keyword evidence="1" id="KW-1133">Transmembrane helix</keyword>
<feature type="domain" description="F-box associated beta-propeller type 1" evidence="3">
    <location>
        <begin position="89"/>
        <end position="230"/>
    </location>
</feature>
<dbReference type="RefSeq" id="XP_015900057.1">
    <property type="nucleotide sequence ID" value="XM_016044571.1"/>
</dbReference>
<keyword evidence="1" id="KW-0472">Membrane</keyword>
<accession>A0A6P4BBW0</accession>
<name>A0A6P4BBW0_ZIZJJ</name>
<dbReference type="NCBIfam" id="TIGR01640">
    <property type="entry name" value="F_box_assoc_1"/>
    <property type="match status" value="1"/>
</dbReference>
<evidence type="ECO:0000259" key="2">
    <source>
        <dbReference type="Pfam" id="PF00646"/>
    </source>
</evidence>
<dbReference type="AlphaFoldDB" id="A0A6P4BBW0"/>
<protein>
    <submittedName>
        <fullName evidence="5">Uncharacterized protein LOC107433295</fullName>
    </submittedName>
</protein>
<evidence type="ECO:0000313" key="5">
    <source>
        <dbReference type="RefSeq" id="XP_015900057.1"/>
    </source>
</evidence>
<feature type="transmembrane region" description="Helical" evidence="1">
    <location>
        <begin position="233"/>
        <end position="260"/>
    </location>
</feature>
<dbReference type="InParanoid" id="A0A6P4BBW0"/>
<keyword evidence="4" id="KW-1185">Reference proteome</keyword>
<evidence type="ECO:0000259" key="3">
    <source>
        <dbReference type="Pfam" id="PF07734"/>
    </source>
</evidence>
<evidence type="ECO:0000256" key="1">
    <source>
        <dbReference type="SAM" id="Phobius"/>
    </source>
</evidence>
<reference evidence="5" key="1">
    <citation type="submission" date="2025-08" db="UniProtKB">
        <authorList>
            <consortium name="RefSeq"/>
        </authorList>
    </citation>
    <scope>IDENTIFICATION</scope>
    <source>
        <tissue evidence="5">Seedling</tissue>
    </source>
</reference>
<dbReference type="InterPro" id="IPR036047">
    <property type="entry name" value="F-box-like_dom_sf"/>
</dbReference>
<proteinExistence type="predicted"/>
<gene>
    <name evidence="5" type="primary">LOC107433295</name>
</gene>
<dbReference type="Pfam" id="PF00646">
    <property type="entry name" value="F-box"/>
    <property type="match status" value="1"/>
</dbReference>
<dbReference type="Pfam" id="PF07734">
    <property type="entry name" value="FBA_1"/>
    <property type="match status" value="1"/>
</dbReference>
<keyword evidence="1" id="KW-0812">Transmembrane</keyword>
<feature type="domain" description="F-box" evidence="2">
    <location>
        <begin position="17"/>
        <end position="52"/>
    </location>
</feature>
<sequence>MVLGESKSKFICDDVTEDLVIEILLRLSVRALKRFKCLCQSWYPLINSSSFKAAKHYSFRIEGVIEEDIQNFDLSYESGRFEGPFRGCLALWNPASGYTKAIPKHKYDPYGEYTDPQDYGIGFDSINNEDKPFFICSLMPYDRASSSDDEEDFTMTLWIYTIKTNLWKTIEFSGLAAHSYGDVFYTHGMSHWRGYSSRDDGGDVIVSFDITENDEFILTTPFPNDIINTHMPILIVIMTVTMIVLTFLFSMNPLFWFVLISKTTMMMMIL</sequence>
<dbReference type="PANTHER" id="PTHR31111:SF136">
    <property type="entry name" value="F-BOX ASSOCIATED DOMAIN-CONTAINING PROTEIN"/>
    <property type="match status" value="1"/>
</dbReference>